<keyword evidence="1" id="KW-0805">Transcription regulation</keyword>
<reference evidence="6 7" key="1">
    <citation type="submission" date="2023-03" db="EMBL/GenBank/DDBJ databases">
        <authorList>
            <person name="Kaur S."/>
            <person name="Espinosa-Saiz D."/>
            <person name="Velazquez E."/>
            <person name="Menendez E."/>
            <person name="diCenzo G.C."/>
        </authorList>
    </citation>
    <scope>NUCLEOTIDE SEQUENCE [LARGE SCALE GENOMIC DNA]</scope>
    <source>
        <strain evidence="6 7">LMG 24692</strain>
        <plasmid evidence="6 7">unnamed</plasmid>
    </source>
</reference>
<dbReference type="PROSITE" id="PS51063">
    <property type="entry name" value="HTH_CRP_2"/>
    <property type="match status" value="1"/>
</dbReference>
<dbReference type="InterPro" id="IPR018490">
    <property type="entry name" value="cNMP-bd_dom_sf"/>
</dbReference>
<evidence type="ECO:0000256" key="1">
    <source>
        <dbReference type="ARBA" id="ARBA00023015"/>
    </source>
</evidence>
<dbReference type="SMART" id="SM00100">
    <property type="entry name" value="cNMP"/>
    <property type="match status" value="1"/>
</dbReference>
<dbReference type="InterPro" id="IPR014710">
    <property type="entry name" value="RmlC-like_jellyroll"/>
</dbReference>
<gene>
    <name evidence="6" type="ORF">PZN02_006025</name>
</gene>
<proteinExistence type="predicted"/>
<dbReference type="SUPFAM" id="SSF51206">
    <property type="entry name" value="cAMP-binding domain-like"/>
    <property type="match status" value="1"/>
</dbReference>
<accession>A0ABY8DN06</accession>
<name>A0ABY8DN06_9HYPH</name>
<dbReference type="CDD" id="cd00038">
    <property type="entry name" value="CAP_ED"/>
    <property type="match status" value="1"/>
</dbReference>
<dbReference type="InterPro" id="IPR012318">
    <property type="entry name" value="HTH_CRP"/>
</dbReference>
<evidence type="ECO:0000259" key="4">
    <source>
        <dbReference type="PROSITE" id="PS50042"/>
    </source>
</evidence>
<evidence type="ECO:0000313" key="7">
    <source>
        <dbReference type="Proteomes" id="UP001229355"/>
    </source>
</evidence>
<geneLocation type="plasmid" evidence="6 7">
    <name>unnamed</name>
</geneLocation>
<dbReference type="Proteomes" id="UP001229355">
    <property type="component" value="Plasmid unnamed"/>
</dbReference>
<dbReference type="PROSITE" id="PS50042">
    <property type="entry name" value="CNMP_BINDING_3"/>
    <property type="match status" value="1"/>
</dbReference>
<dbReference type="PANTHER" id="PTHR24567:SF26">
    <property type="entry name" value="REGULATORY PROTEIN YEIL"/>
    <property type="match status" value="1"/>
</dbReference>
<dbReference type="InterPro" id="IPR050397">
    <property type="entry name" value="Env_Response_Regulators"/>
</dbReference>
<keyword evidence="3" id="KW-0804">Transcription</keyword>
<feature type="domain" description="Cyclic nucleotide-binding" evidence="4">
    <location>
        <begin position="19"/>
        <end position="139"/>
    </location>
</feature>
<feature type="domain" description="HTH crp-type" evidence="5">
    <location>
        <begin position="153"/>
        <end position="221"/>
    </location>
</feature>
<dbReference type="InterPro" id="IPR036390">
    <property type="entry name" value="WH_DNA-bd_sf"/>
</dbReference>
<dbReference type="Pfam" id="PF00027">
    <property type="entry name" value="cNMP_binding"/>
    <property type="match status" value="1"/>
</dbReference>
<protein>
    <submittedName>
        <fullName evidence="6">Crp/Fnr family transcriptional regulator</fullName>
    </submittedName>
</protein>
<dbReference type="EMBL" id="CP120375">
    <property type="protein sequence ID" value="WEX91717.1"/>
    <property type="molecule type" value="Genomic_DNA"/>
</dbReference>
<keyword evidence="7" id="KW-1185">Reference proteome</keyword>
<keyword evidence="6" id="KW-0614">Plasmid</keyword>
<organism evidence="6 7">
    <name type="scientific">Sinorhizobium garamanticum</name>
    <dbReference type="NCBI Taxonomy" id="680247"/>
    <lineage>
        <taxon>Bacteria</taxon>
        <taxon>Pseudomonadati</taxon>
        <taxon>Pseudomonadota</taxon>
        <taxon>Alphaproteobacteria</taxon>
        <taxon>Hyphomicrobiales</taxon>
        <taxon>Rhizobiaceae</taxon>
        <taxon>Sinorhizobium/Ensifer group</taxon>
        <taxon>Sinorhizobium</taxon>
    </lineage>
</organism>
<dbReference type="Gene3D" id="1.10.10.10">
    <property type="entry name" value="Winged helix-like DNA-binding domain superfamily/Winged helix DNA-binding domain"/>
    <property type="match status" value="1"/>
</dbReference>
<dbReference type="Pfam" id="PF13545">
    <property type="entry name" value="HTH_Crp_2"/>
    <property type="match status" value="1"/>
</dbReference>
<keyword evidence="2" id="KW-0238">DNA-binding</keyword>
<evidence type="ECO:0000259" key="5">
    <source>
        <dbReference type="PROSITE" id="PS51063"/>
    </source>
</evidence>
<dbReference type="SMART" id="SM00419">
    <property type="entry name" value="HTH_CRP"/>
    <property type="match status" value="1"/>
</dbReference>
<sequence>MKTLQLTSRDRAIFSASRFFARLPGSSVEAIVEGATLSTFEKQDVLFHQGDDIADVFFVLSGLVRLCRLGKDGRQADVAVLARGEMFGENAMFLGQRATTSAVAAEASIVVQVDSGKLRQLAAADPDMAQAMIEHLCHRGKMTEDLLAEDRLLTAPQRVANYVLSHCPKDTASFSFRLPFQKRVLAGKLGLAPEGLSRAFSRLRESGVMVKGRMIQIHDRRALERFRRDG</sequence>
<dbReference type="PANTHER" id="PTHR24567">
    <property type="entry name" value="CRP FAMILY TRANSCRIPTIONAL REGULATORY PROTEIN"/>
    <property type="match status" value="1"/>
</dbReference>
<dbReference type="InterPro" id="IPR036388">
    <property type="entry name" value="WH-like_DNA-bd_sf"/>
</dbReference>
<dbReference type="SUPFAM" id="SSF46785">
    <property type="entry name" value="Winged helix' DNA-binding domain"/>
    <property type="match status" value="1"/>
</dbReference>
<dbReference type="RefSeq" id="WP_280663675.1">
    <property type="nucleotide sequence ID" value="NZ_CP120375.1"/>
</dbReference>
<dbReference type="Gene3D" id="2.60.120.10">
    <property type="entry name" value="Jelly Rolls"/>
    <property type="match status" value="1"/>
</dbReference>
<evidence type="ECO:0000256" key="3">
    <source>
        <dbReference type="ARBA" id="ARBA00023163"/>
    </source>
</evidence>
<evidence type="ECO:0000313" key="6">
    <source>
        <dbReference type="EMBL" id="WEX91717.1"/>
    </source>
</evidence>
<evidence type="ECO:0000256" key="2">
    <source>
        <dbReference type="ARBA" id="ARBA00023125"/>
    </source>
</evidence>
<dbReference type="InterPro" id="IPR000595">
    <property type="entry name" value="cNMP-bd_dom"/>
</dbReference>